<dbReference type="AlphaFoldDB" id="A0A9K3M008"/>
<feature type="compositionally biased region" description="Basic and acidic residues" evidence="1">
    <location>
        <begin position="485"/>
        <end position="502"/>
    </location>
</feature>
<dbReference type="GO" id="GO:0016757">
    <property type="term" value="F:glycosyltransferase activity"/>
    <property type="evidence" value="ECO:0007669"/>
    <property type="project" value="UniProtKB-ARBA"/>
</dbReference>
<comment type="caution">
    <text evidence="2">The sequence shown here is derived from an EMBL/GenBank/DDBJ whole genome shotgun (WGS) entry which is preliminary data.</text>
</comment>
<accession>A0A9K3M008</accession>
<protein>
    <submittedName>
        <fullName evidence="2">Glycosyl transferase family 2 protein</fullName>
    </submittedName>
</protein>
<feature type="compositionally biased region" description="Polar residues" evidence="1">
    <location>
        <begin position="101"/>
        <end position="115"/>
    </location>
</feature>
<feature type="compositionally biased region" description="Polar residues" evidence="1">
    <location>
        <begin position="156"/>
        <end position="167"/>
    </location>
</feature>
<dbReference type="EMBL" id="JAGRRH010000004">
    <property type="protein sequence ID" value="KAG7371118.1"/>
    <property type="molecule type" value="Genomic_DNA"/>
</dbReference>
<feature type="region of interest" description="Disordered" evidence="1">
    <location>
        <begin position="101"/>
        <end position="167"/>
    </location>
</feature>
<proteinExistence type="predicted"/>
<feature type="region of interest" description="Disordered" evidence="1">
    <location>
        <begin position="469"/>
        <end position="512"/>
    </location>
</feature>
<dbReference type="OrthoDB" id="206708at2759"/>
<reference evidence="2" key="2">
    <citation type="submission" date="2021-04" db="EMBL/GenBank/DDBJ databases">
        <authorList>
            <person name="Podell S."/>
        </authorList>
    </citation>
    <scope>NUCLEOTIDE SEQUENCE</scope>
    <source>
        <strain evidence="2">Hildebrandi</strain>
    </source>
</reference>
<sequence>MVYNIMDLPKLSTTRNKIITIVVDVIIPVHNAAATIQEAVESALYQEWPDESMSSNNNNHHSNSPVGSFRKEVSLSITVCCYDDGSSDNSLNILKQLQTDHSNKASQTASGSDRTIPSRLLIKSSDNGTARGAGYARNRAIEMNNPPLHHSRRNVETSSSVAADSNSTPAGDNNVKFLCLLDSDDIMHPNRVALQTHFMMTQLSSSETRHNTLLGCTFVRDPPDSTWHYSQWANSLTDERLLLERYREITILQPTWFMSYEVWTRVGGYVEAPSADSNDTVADILLRRQHEVPIDGNDVDDPRTSSCCLIHPRFDTPSSLRLAEDLRFFHAHLQCRGTTIRMLRTETPLVTYRYFGDSQSQSFRTSRKLLLQLRVLAVEQSVLSRQWKDKRFIIWGAGRDGKDFYKALDPNFQRNVYCFVDVDLKKLNAGFHVTGRDKDTNNNDGETRKIPIVHFSFLIPDTKVRESAQTAWQRDGGANDARNGCIDKTHPSKNDTPGEVRQPKKRQKRTTDLDRFQLVDRGLDRRLLQELPVIVCVALYRTNGVLEKNVASIERVEGENLWHFS</sequence>
<dbReference type="PANTHER" id="PTHR22916:SF3">
    <property type="entry name" value="UDP-GLCNAC:BETAGAL BETA-1,3-N-ACETYLGLUCOSAMINYLTRANSFERASE-LIKE PROTEIN 1"/>
    <property type="match status" value="1"/>
</dbReference>
<keyword evidence="3" id="KW-1185">Reference proteome</keyword>
<dbReference type="Proteomes" id="UP000693970">
    <property type="component" value="Unassembled WGS sequence"/>
</dbReference>
<evidence type="ECO:0000313" key="3">
    <source>
        <dbReference type="Proteomes" id="UP000693970"/>
    </source>
</evidence>
<dbReference type="PANTHER" id="PTHR22916">
    <property type="entry name" value="GLYCOSYLTRANSFERASE"/>
    <property type="match status" value="1"/>
</dbReference>
<reference evidence="2" key="1">
    <citation type="journal article" date="2021" name="Sci. Rep.">
        <title>Diploid genomic architecture of Nitzschia inconspicua, an elite biomass production diatom.</title>
        <authorList>
            <person name="Oliver A."/>
            <person name="Podell S."/>
            <person name="Pinowska A."/>
            <person name="Traller J.C."/>
            <person name="Smith S.R."/>
            <person name="McClure R."/>
            <person name="Beliaev A."/>
            <person name="Bohutskyi P."/>
            <person name="Hill E.A."/>
            <person name="Rabines A."/>
            <person name="Zheng H."/>
            <person name="Allen L.Z."/>
            <person name="Kuo A."/>
            <person name="Grigoriev I.V."/>
            <person name="Allen A.E."/>
            <person name="Hazlebeck D."/>
            <person name="Allen E.E."/>
        </authorList>
    </citation>
    <scope>NUCLEOTIDE SEQUENCE</scope>
    <source>
        <strain evidence="2">Hildebrandi</strain>
    </source>
</reference>
<gene>
    <name evidence="2" type="ORF">IV203_019688</name>
</gene>
<evidence type="ECO:0000256" key="1">
    <source>
        <dbReference type="SAM" id="MobiDB-lite"/>
    </source>
</evidence>
<organism evidence="2 3">
    <name type="scientific">Nitzschia inconspicua</name>
    <dbReference type="NCBI Taxonomy" id="303405"/>
    <lineage>
        <taxon>Eukaryota</taxon>
        <taxon>Sar</taxon>
        <taxon>Stramenopiles</taxon>
        <taxon>Ochrophyta</taxon>
        <taxon>Bacillariophyta</taxon>
        <taxon>Bacillariophyceae</taxon>
        <taxon>Bacillariophycidae</taxon>
        <taxon>Bacillariales</taxon>
        <taxon>Bacillariaceae</taxon>
        <taxon>Nitzschia</taxon>
    </lineage>
</organism>
<keyword evidence="2" id="KW-0808">Transferase</keyword>
<name>A0A9K3M008_9STRA</name>
<evidence type="ECO:0000313" key="2">
    <source>
        <dbReference type="EMBL" id="KAG7371118.1"/>
    </source>
</evidence>